<reference evidence="1 2" key="2">
    <citation type="journal article" date="2022" name="Mol. Ecol. Resour.">
        <title>The genomes of chicory, endive, great burdock and yacon provide insights into Asteraceae paleo-polyploidization history and plant inulin production.</title>
        <authorList>
            <person name="Fan W."/>
            <person name="Wang S."/>
            <person name="Wang H."/>
            <person name="Wang A."/>
            <person name="Jiang F."/>
            <person name="Liu H."/>
            <person name="Zhao H."/>
            <person name="Xu D."/>
            <person name="Zhang Y."/>
        </authorList>
    </citation>
    <scope>NUCLEOTIDE SEQUENCE [LARGE SCALE GENOMIC DNA]</scope>
    <source>
        <strain evidence="2">cv. Yunnan</strain>
        <tissue evidence="1">Leaves</tissue>
    </source>
</reference>
<accession>A0ACB9GNA8</accession>
<gene>
    <name evidence="1" type="ORF">L1987_44087</name>
</gene>
<dbReference type="EMBL" id="CM042031">
    <property type="protein sequence ID" value="KAI3784979.1"/>
    <property type="molecule type" value="Genomic_DNA"/>
</dbReference>
<keyword evidence="2" id="KW-1185">Reference proteome</keyword>
<organism evidence="1 2">
    <name type="scientific">Smallanthus sonchifolius</name>
    <dbReference type="NCBI Taxonomy" id="185202"/>
    <lineage>
        <taxon>Eukaryota</taxon>
        <taxon>Viridiplantae</taxon>
        <taxon>Streptophyta</taxon>
        <taxon>Embryophyta</taxon>
        <taxon>Tracheophyta</taxon>
        <taxon>Spermatophyta</taxon>
        <taxon>Magnoliopsida</taxon>
        <taxon>eudicotyledons</taxon>
        <taxon>Gunneridae</taxon>
        <taxon>Pentapetalae</taxon>
        <taxon>asterids</taxon>
        <taxon>campanulids</taxon>
        <taxon>Asterales</taxon>
        <taxon>Asteraceae</taxon>
        <taxon>Asteroideae</taxon>
        <taxon>Heliantheae alliance</taxon>
        <taxon>Millerieae</taxon>
        <taxon>Smallanthus</taxon>
    </lineage>
</organism>
<name>A0ACB9GNA8_9ASTR</name>
<dbReference type="Proteomes" id="UP001056120">
    <property type="component" value="Linkage Group LG14"/>
</dbReference>
<comment type="caution">
    <text evidence="1">The sequence shown here is derived from an EMBL/GenBank/DDBJ whole genome shotgun (WGS) entry which is preliminary data.</text>
</comment>
<evidence type="ECO:0000313" key="1">
    <source>
        <dbReference type="EMBL" id="KAI3784979.1"/>
    </source>
</evidence>
<sequence length="69" mass="8216">MPTSRKDYVDPHHTTEEERDNIEHEVLILSEKLHSVTSQFDQFRAVWFQDAINRAMPRRKLKRPQGADL</sequence>
<reference evidence="2" key="1">
    <citation type="journal article" date="2022" name="Mol. Ecol. Resour.">
        <title>The genomes of chicory, endive, great burdock and yacon provide insights into Asteraceae palaeo-polyploidization history and plant inulin production.</title>
        <authorList>
            <person name="Fan W."/>
            <person name="Wang S."/>
            <person name="Wang H."/>
            <person name="Wang A."/>
            <person name="Jiang F."/>
            <person name="Liu H."/>
            <person name="Zhao H."/>
            <person name="Xu D."/>
            <person name="Zhang Y."/>
        </authorList>
    </citation>
    <scope>NUCLEOTIDE SEQUENCE [LARGE SCALE GENOMIC DNA]</scope>
    <source>
        <strain evidence="2">cv. Yunnan</strain>
    </source>
</reference>
<protein>
    <submittedName>
        <fullName evidence="1">Uncharacterized protein</fullName>
    </submittedName>
</protein>
<evidence type="ECO:0000313" key="2">
    <source>
        <dbReference type="Proteomes" id="UP001056120"/>
    </source>
</evidence>
<proteinExistence type="predicted"/>